<feature type="transmembrane region" description="Helical" evidence="1">
    <location>
        <begin position="50"/>
        <end position="72"/>
    </location>
</feature>
<dbReference type="EMBL" id="SGPJ01000139">
    <property type="protein sequence ID" value="THG97991.1"/>
    <property type="molecule type" value="Genomic_DNA"/>
</dbReference>
<dbReference type="Proteomes" id="UP000309038">
    <property type="component" value="Unassembled WGS sequence"/>
</dbReference>
<keyword evidence="1" id="KW-0472">Membrane</keyword>
<accession>A0A4S4KI55</accession>
<sequence length="79" mass="9309">MSQADSAEVIAEFQTEFILTLITYAMTALVVYEYIITVQQEVMMVWLRKWTLATWLFMINRYLMIAVVIWQVSPVTAQR</sequence>
<dbReference type="Pfam" id="PF20151">
    <property type="entry name" value="DUF6533"/>
    <property type="match status" value="1"/>
</dbReference>
<evidence type="ECO:0000313" key="3">
    <source>
        <dbReference type="EMBL" id="THG97991.1"/>
    </source>
</evidence>
<dbReference type="InterPro" id="IPR045340">
    <property type="entry name" value="DUF6533"/>
</dbReference>
<organism evidence="3 4">
    <name type="scientific">Hermanssonia centrifuga</name>
    <dbReference type="NCBI Taxonomy" id="98765"/>
    <lineage>
        <taxon>Eukaryota</taxon>
        <taxon>Fungi</taxon>
        <taxon>Dikarya</taxon>
        <taxon>Basidiomycota</taxon>
        <taxon>Agaricomycotina</taxon>
        <taxon>Agaricomycetes</taxon>
        <taxon>Polyporales</taxon>
        <taxon>Meruliaceae</taxon>
        <taxon>Hermanssonia</taxon>
    </lineage>
</organism>
<proteinExistence type="predicted"/>
<comment type="caution">
    <text evidence="3">The sequence shown here is derived from an EMBL/GenBank/DDBJ whole genome shotgun (WGS) entry which is preliminary data.</text>
</comment>
<evidence type="ECO:0000256" key="1">
    <source>
        <dbReference type="SAM" id="Phobius"/>
    </source>
</evidence>
<keyword evidence="1" id="KW-0812">Transmembrane</keyword>
<gene>
    <name evidence="3" type="ORF">EW026_g4107</name>
</gene>
<feature type="transmembrane region" description="Helical" evidence="1">
    <location>
        <begin position="17"/>
        <end position="38"/>
    </location>
</feature>
<keyword evidence="1" id="KW-1133">Transmembrane helix</keyword>
<feature type="domain" description="DUF6533" evidence="2">
    <location>
        <begin position="25"/>
        <end position="66"/>
    </location>
</feature>
<protein>
    <recommendedName>
        <fullName evidence="2">DUF6533 domain-containing protein</fullName>
    </recommendedName>
</protein>
<dbReference type="AlphaFoldDB" id="A0A4S4KI55"/>
<keyword evidence="4" id="KW-1185">Reference proteome</keyword>
<reference evidence="3 4" key="1">
    <citation type="submission" date="2019-02" db="EMBL/GenBank/DDBJ databases">
        <title>Genome sequencing of the rare red list fungi Phlebia centrifuga.</title>
        <authorList>
            <person name="Buettner E."/>
            <person name="Kellner H."/>
        </authorList>
    </citation>
    <scope>NUCLEOTIDE SEQUENCE [LARGE SCALE GENOMIC DNA]</scope>
    <source>
        <strain evidence="3 4">DSM 108282</strain>
    </source>
</reference>
<name>A0A4S4KI55_9APHY</name>
<evidence type="ECO:0000259" key="2">
    <source>
        <dbReference type="Pfam" id="PF20151"/>
    </source>
</evidence>
<evidence type="ECO:0000313" key="4">
    <source>
        <dbReference type="Proteomes" id="UP000309038"/>
    </source>
</evidence>